<reference evidence="2" key="3">
    <citation type="submission" date="2011-03" db="EMBL/GenBank/DDBJ databases">
        <title>Annotation of Magnaporthe poae ATCC 64411.</title>
        <authorList>
            <person name="Ma L.-J."/>
            <person name="Dead R."/>
            <person name="Young S.K."/>
            <person name="Zeng Q."/>
            <person name="Gargeya S."/>
            <person name="Fitzgerald M."/>
            <person name="Haas B."/>
            <person name="Abouelleil A."/>
            <person name="Alvarado L."/>
            <person name="Arachchi H.M."/>
            <person name="Berlin A."/>
            <person name="Brown A."/>
            <person name="Chapman S.B."/>
            <person name="Chen Z."/>
            <person name="Dunbar C."/>
            <person name="Freedman E."/>
            <person name="Gearin G."/>
            <person name="Gellesch M."/>
            <person name="Goldberg J."/>
            <person name="Griggs A."/>
            <person name="Gujja S."/>
            <person name="Heiman D."/>
            <person name="Howarth C."/>
            <person name="Larson L."/>
            <person name="Lui A."/>
            <person name="MacDonald P.J.P."/>
            <person name="Mehta T."/>
            <person name="Montmayeur A."/>
            <person name="Murphy C."/>
            <person name="Neiman D."/>
            <person name="Pearson M."/>
            <person name="Priest M."/>
            <person name="Roberts A."/>
            <person name="Saif S."/>
            <person name="Shea T."/>
            <person name="Shenoy N."/>
            <person name="Sisk P."/>
            <person name="Stolte C."/>
            <person name="Sykes S."/>
            <person name="Yandava C."/>
            <person name="Wortman J."/>
            <person name="Nusbaum C."/>
            <person name="Birren B."/>
        </authorList>
    </citation>
    <scope>NUCLEOTIDE SEQUENCE</scope>
    <source>
        <strain evidence="2">ATCC 64411</strain>
    </source>
</reference>
<feature type="compositionally biased region" description="Basic residues" evidence="1">
    <location>
        <begin position="1"/>
        <end position="10"/>
    </location>
</feature>
<reference evidence="2" key="1">
    <citation type="submission" date="2010-05" db="EMBL/GenBank/DDBJ databases">
        <title>The Genome Sequence of Magnaporthe poae strain ATCC 64411.</title>
        <authorList>
            <consortium name="The Broad Institute Genome Sequencing Platform"/>
            <consortium name="Broad Institute Genome Sequencing Center for Infectious Disease"/>
            <person name="Ma L.-J."/>
            <person name="Dead R."/>
            <person name="Young S."/>
            <person name="Zeng Q."/>
            <person name="Koehrsen M."/>
            <person name="Alvarado L."/>
            <person name="Berlin A."/>
            <person name="Chapman S.B."/>
            <person name="Chen Z."/>
            <person name="Freedman E."/>
            <person name="Gellesch M."/>
            <person name="Goldberg J."/>
            <person name="Griggs A."/>
            <person name="Gujja S."/>
            <person name="Heilman E.R."/>
            <person name="Heiman D."/>
            <person name="Hepburn T."/>
            <person name="Howarth C."/>
            <person name="Jen D."/>
            <person name="Larson L."/>
            <person name="Mehta T."/>
            <person name="Neiman D."/>
            <person name="Pearson M."/>
            <person name="Roberts A."/>
            <person name="Saif S."/>
            <person name="Shea T."/>
            <person name="Shenoy N."/>
            <person name="Sisk P."/>
            <person name="Stolte C."/>
            <person name="Sykes S."/>
            <person name="Walk T."/>
            <person name="White J."/>
            <person name="Yandava C."/>
            <person name="Haas B."/>
            <person name="Nusbaum C."/>
            <person name="Birren B."/>
        </authorList>
    </citation>
    <scope>NUCLEOTIDE SEQUENCE</scope>
    <source>
        <strain evidence="2">ATCC 64411</strain>
    </source>
</reference>
<dbReference type="OrthoDB" id="3553044at2759"/>
<evidence type="ECO:0000313" key="4">
    <source>
        <dbReference type="Proteomes" id="UP000011715"/>
    </source>
</evidence>
<organism evidence="3 4">
    <name type="scientific">Magnaporthiopsis poae (strain ATCC 64411 / 73-15)</name>
    <name type="common">Kentucky bluegrass fungus</name>
    <name type="synonym">Magnaporthe poae</name>
    <dbReference type="NCBI Taxonomy" id="644358"/>
    <lineage>
        <taxon>Eukaryota</taxon>
        <taxon>Fungi</taxon>
        <taxon>Dikarya</taxon>
        <taxon>Ascomycota</taxon>
        <taxon>Pezizomycotina</taxon>
        <taxon>Sordariomycetes</taxon>
        <taxon>Sordariomycetidae</taxon>
        <taxon>Magnaporthales</taxon>
        <taxon>Magnaporthaceae</taxon>
        <taxon>Magnaporthiopsis</taxon>
    </lineage>
</organism>
<gene>
    <name evidence="2" type="ORF">MAPG_04647</name>
</gene>
<dbReference type="EMBL" id="ADBL01001086">
    <property type="status" value="NOT_ANNOTATED_CDS"/>
    <property type="molecule type" value="Genomic_DNA"/>
</dbReference>
<reference evidence="3" key="4">
    <citation type="journal article" date="2015" name="G3 (Bethesda)">
        <title>Genome sequences of three phytopathogenic species of the Magnaporthaceae family of fungi.</title>
        <authorList>
            <person name="Okagaki L.H."/>
            <person name="Nunes C.C."/>
            <person name="Sailsbery J."/>
            <person name="Clay B."/>
            <person name="Brown D."/>
            <person name="John T."/>
            <person name="Oh Y."/>
            <person name="Young N."/>
            <person name="Fitzgerald M."/>
            <person name="Haas B.J."/>
            <person name="Zeng Q."/>
            <person name="Young S."/>
            <person name="Adiconis X."/>
            <person name="Fan L."/>
            <person name="Levin J.Z."/>
            <person name="Mitchell T.K."/>
            <person name="Okubara P.A."/>
            <person name="Farman M.L."/>
            <person name="Kohn L.M."/>
            <person name="Birren B."/>
            <person name="Ma L.-J."/>
            <person name="Dean R.A."/>
        </authorList>
    </citation>
    <scope>NUCLEOTIDE SEQUENCE</scope>
    <source>
        <strain evidence="3">ATCC 64411 / 73-15</strain>
    </source>
</reference>
<reference evidence="4" key="2">
    <citation type="submission" date="2010-05" db="EMBL/GenBank/DDBJ databases">
        <title>The genome sequence of Magnaporthe poae strain ATCC 64411.</title>
        <authorList>
            <person name="Ma L.-J."/>
            <person name="Dead R."/>
            <person name="Young S."/>
            <person name="Zeng Q."/>
            <person name="Koehrsen M."/>
            <person name="Alvarado L."/>
            <person name="Berlin A."/>
            <person name="Chapman S.B."/>
            <person name="Chen Z."/>
            <person name="Freedman E."/>
            <person name="Gellesch M."/>
            <person name="Goldberg J."/>
            <person name="Griggs A."/>
            <person name="Gujja S."/>
            <person name="Heilman E.R."/>
            <person name="Heiman D."/>
            <person name="Hepburn T."/>
            <person name="Howarth C."/>
            <person name="Jen D."/>
            <person name="Larson L."/>
            <person name="Mehta T."/>
            <person name="Neiman D."/>
            <person name="Pearson M."/>
            <person name="Roberts A."/>
            <person name="Saif S."/>
            <person name="Shea T."/>
            <person name="Shenoy N."/>
            <person name="Sisk P."/>
            <person name="Stolte C."/>
            <person name="Sykes S."/>
            <person name="Walk T."/>
            <person name="White J."/>
            <person name="Yandava C."/>
            <person name="Haas B."/>
            <person name="Nusbaum C."/>
            <person name="Birren B."/>
        </authorList>
    </citation>
    <scope>NUCLEOTIDE SEQUENCE [LARGE SCALE GENOMIC DNA]</scope>
    <source>
        <strain evidence="4">ATCC 64411 / 73-15</strain>
    </source>
</reference>
<accession>A0A0C4DXA6</accession>
<feature type="compositionally biased region" description="Low complexity" evidence="1">
    <location>
        <begin position="11"/>
        <end position="27"/>
    </location>
</feature>
<dbReference type="EnsemblFungi" id="MAPG_04647T0">
    <property type="protein sequence ID" value="MAPG_04647T0"/>
    <property type="gene ID" value="MAPG_04647"/>
</dbReference>
<proteinExistence type="predicted"/>
<name>A0A0C4DXA6_MAGP6</name>
<protein>
    <submittedName>
        <fullName evidence="2 3">Uncharacterized protein</fullName>
    </submittedName>
</protein>
<dbReference type="AlphaFoldDB" id="A0A0C4DXA6"/>
<evidence type="ECO:0000313" key="3">
    <source>
        <dbReference type="EnsemblFungi" id="MAPG_04647T0"/>
    </source>
</evidence>
<sequence length="195" mass="21356">MAARTAHPRYRSATSSCATSRASSAALSDDEDAITPAGPVVVEETRHNNNSSSNGNSSKAGRRKRRAVSPADSNLDVPSFSLDDGVGFCYLDAYNNSHHDAASSDPLAAGMDSLSLWRRMLAVQRVFGCYNSARISAALDDETLQSRVPSRACLDLLNDSIAHLPEDEREQVEYFIEHGEMKPSRKRRSLWGRRA</sequence>
<evidence type="ECO:0000256" key="1">
    <source>
        <dbReference type="SAM" id="MobiDB-lite"/>
    </source>
</evidence>
<feature type="region of interest" description="Disordered" evidence="1">
    <location>
        <begin position="1"/>
        <end position="74"/>
    </location>
</feature>
<dbReference type="Proteomes" id="UP000011715">
    <property type="component" value="Unassembled WGS sequence"/>
</dbReference>
<dbReference type="eggNOG" id="ENOG502RJMG">
    <property type="taxonomic scope" value="Eukaryota"/>
</dbReference>
<evidence type="ECO:0000313" key="2">
    <source>
        <dbReference type="EMBL" id="KLU85625.1"/>
    </source>
</evidence>
<reference evidence="3" key="5">
    <citation type="submission" date="2015-06" db="UniProtKB">
        <authorList>
            <consortium name="EnsemblFungi"/>
        </authorList>
    </citation>
    <scope>IDENTIFICATION</scope>
    <source>
        <strain evidence="3">ATCC 64411</strain>
    </source>
</reference>
<dbReference type="EMBL" id="GL876968">
    <property type="protein sequence ID" value="KLU85625.1"/>
    <property type="molecule type" value="Genomic_DNA"/>
</dbReference>
<dbReference type="VEuPathDB" id="FungiDB:MAPG_04647"/>
<keyword evidence="4" id="KW-1185">Reference proteome</keyword>
<feature type="compositionally biased region" description="Low complexity" evidence="1">
    <location>
        <begin position="48"/>
        <end position="58"/>
    </location>
</feature>